<evidence type="ECO:0000256" key="1">
    <source>
        <dbReference type="ARBA" id="ARBA00022460"/>
    </source>
</evidence>
<accession>A0A368FC85</accession>
<proteinExistence type="predicted"/>
<dbReference type="EMBL" id="JOJR01001785">
    <property type="protein sequence ID" value="RCN29781.1"/>
    <property type="molecule type" value="Genomic_DNA"/>
</dbReference>
<evidence type="ECO:0000313" key="4">
    <source>
        <dbReference type="EMBL" id="RCN29781.1"/>
    </source>
</evidence>
<sequence>MITLIKCYLHVSSVLSISIDNDIVGEPDIECLDEEIRIWVKTRKPFGGRIYAKGKAEVEECYKDDFARERTKKPHFDLKFGVCGMRSLRSVDPRGMYYGITIVVSFHPLFITKVDQAFHVKCFFEEASRGLTAELGVRYGALCNL</sequence>
<dbReference type="AlphaFoldDB" id="A0A368FC85"/>
<dbReference type="InterPro" id="IPR056953">
    <property type="entry name" value="CUT_N"/>
</dbReference>
<evidence type="ECO:0000313" key="5">
    <source>
        <dbReference type="Proteomes" id="UP000252519"/>
    </source>
</evidence>
<keyword evidence="1" id="KW-0193">Cuticle</keyword>
<dbReference type="Proteomes" id="UP000252519">
    <property type="component" value="Unassembled WGS sequence"/>
</dbReference>
<evidence type="ECO:0000259" key="3">
    <source>
        <dbReference type="PROSITE" id="PS51034"/>
    </source>
</evidence>
<keyword evidence="5" id="KW-1185">Reference proteome</keyword>
<dbReference type="InterPro" id="IPR001507">
    <property type="entry name" value="ZP_dom"/>
</dbReference>
<dbReference type="PROSITE" id="PS51034">
    <property type="entry name" value="ZP_2"/>
    <property type="match status" value="1"/>
</dbReference>
<dbReference type="STRING" id="29170.A0A368FC85"/>
<reference evidence="4 5" key="1">
    <citation type="submission" date="2014-10" db="EMBL/GenBank/DDBJ databases">
        <title>Draft genome of the hookworm Ancylostoma caninum.</title>
        <authorList>
            <person name="Mitreva M."/>
        </authorList>
    </citation>
    <scope>NUCLEOTIDE SEQUENCE [LARGE SCALE GENOMIC DNA]</scope>
    <source>
        <strain evidence="4 5">Baltimore</strain>
    </source>
</reference>
<gene>
    <name evidence="4" type="ORF">ANCCAN_24455</name>
</gene>
<dbReference type="PANTHER" id="PTHR22907:SF24">
    <property type="entry name" value="ZP DOMAIN-CONTAINING PROTEIN"/>
    <property type="match status" value="1"/>
</dbReference>
<protein>
    <recommendedName>
        <fullName evidence="3">ZP domain-containing protein</fullName>
    </recommendedName>
</protein>
<dbReference type="PANTHER" id="PTHR22907">
    <property type="entry name" value="GH04558P"/>
    <property type="match status" value="1"/>
</dbReference>
<dbReference type="OrthoDB" id="5795247at2759"/>
<dbReference type="Pfam" id="PF25057">
    <property type="entry name" value="CUT_N"/>
    <property type="match status" value="1"/>
</dbReference>
<evidence type="ECO:0000256" key="2">
    <source>
        <dbReference type="ARBA" id="ARBA00022729"/>
    </source>
</evidence>
<name>A0A368FC85_ANCCA</name>
<comment type="caution">
    <text evidence="4">The sequence shown here is derived from an EMBL/GenBank/DDBJ whole genome shotgun (WGS) entry which is preliminary data.</text>
</comment>
<organism evidence="4 5">
    <name type="scientific">Ancylostoma caninum</name>
    <name type="common">Dog hookworm</name>
    <dbReference type="NCBI Taxonomy" id="29170"/>
    <lineage>
        <taxon>Eukaryota</taxon>
        <taxon>Metazoa</taxon>
        <taxon>Ecdysozoa</taxon>
        <taxon>Nematoda</taxon>
        <taxon>Chromadorea</taxon>
        <taxon>Rhabditida</taxon>
        <taxon>Rhabditina</taxon>
        <taxon>Rhabditomorpha</taxon>
        <taxon>Strongyloidea</taxon>
        <taxon>Ancylostomatidae</taxon>
        <taxon>Ancylostomatinae</taxon>
        <taxon>Ancylostoma</taxon>
    </lineage>
</organism>
<dbReference type="InterPro" id="IPR051962">
    <property type="entry name" value="Cuticlin"/>
</dbReference>
<feature type="domain" description="ZP" evidence="3">
    <location>
        <begin position="30"/>
        <end position="145"/>
    </location>
</feature>
<keyword evidence="2" id="KW-0732">Signal</keyword>
<dbReference type="GO" id="GO:0042302">
    <property type="term" value="F:structural constituent of cuticle"/>
    <property type="evidence" value="ECO:0007669"/>
    <property type="project" value="UniProtKB-KW"/>
</dbReference>